<name>A0A1B8G6T2_9PEZI</name>
<dbReference type="STRING" id="342668.A0A1B8G6T2"/>
<keyword evidence="3" id="KW-1185">Reference proteome</keyword>
<proteinExistence type="predicted"/>
<reference evidence="3" key="2">
    <citation type="journal article" date="2018" name="Nat. Commun.">
        <title>Extreme sensitivity to ultraviolet light in the fungal pathogen causing white-nose syndrome of bats.</title>
        <authorList>
            <person name="Palmer J.M."/>
            <person name="Drees K.P."/>
            <person name="Foster J.T."/>
            <person name="Lindner D.L."/>
        </authorList>
    </citation>
    <scope>NUCLEOTIDE SEQUENCE [LARGE SCALE GENOMIC DNA]</scope>
    <source>
        <strain evidence="3">UAMH 10579</strain>
    </source>
</reference>
<organism evidence="2 3">
    <name type="scientific">Pseudogymnoascus verrucosus</name>
    <dbReference type="NCBI Taxonomy" id="342668"/>
    <lineage>
        <taxon>Eukaryota</taxon>
        <taxon>Fungi</taxon>
        <taxon>Dikarya</taxon>
        <taxon>Ascomycota</taxon>
        <taxon>Pezizomycotina</taxon>
        <taxon>Leotiomycetes</taxon>
        <taxon>Thelebolales</taxon>
        <taxon>Thelebolaceae</taxon>
        <taxon>Pseudogymnoascus</taxon>
    </lineage>
</organism>
<evidence type="ECO:0000313" key="3">
    <source>
        <dbReference type="Proteomes" id="UP000091956"/>
    </source>
</evidence>
<dbReference type="InterPro" id="IPR021833">
    <property type="entry name" value="DUF3425"/>
</dbReference>
<dbReference type="PANTHER" id="PTHR38116">
    <property type="entry name" value="CHROMOSOME 7, WHOLE GENOME SHOTGUN SEQUENCE"/>
    <property type="match status" value="1"/>
</dbReference>
<evidence type="ECO:0000313" key="2">
    <source>
        <dbReference type="EMBL" id="OBT91537.2"/>
    </source>
</evidence>
<dbReference type="GeneID" id="28843828"/>
<dbReference type="PANTHER" id="PTHR38116:SF1">
    <property type="entry name" value="BZIP DOMAIN-CONTAINING PROTEIN"/>
    <property type="match status" value="1"/>
</dbReference>
<dbReference type="RefSeq" id="XP_018125270.2">
    <property type="nucleotide sequence ID" value="XM_018279840.2"/>
</dbReference>
<feature type="region of interest" description="Disordered" evidence="1">
    <location>
        <begin position="60"/>
        <end position="87"/>
    </location>
</feature>
<dbReference type="Proteomes" id="UP000091956">
    <property type="component" value="Unassembled WGS sequence"/>
</dbReference>
<accession>A0A1B8G6T2</accession>
<sequence>MMATERVETQGQRRKIQNRINQRARRLRMRDAGDVGKTASQNQYQIECWRLDEHNNTCVQIETPLDPSPRLGNRQQDHSQDDSNGNRFSITKIELDTMNCDNIRSAAQLFHLKLSPLQDHLLSLIQFNVLRAIFSNKSTLMSSAAYFKMVNISNKPQIERIQDCYPTRAIVVSASSGIPVSLLPTQLQATVEHSTWIDLIPFPRMRDNLIKPKAEYDPVELARDIIGDLVDFASAYDLSRPSDTDDAENALDWSKRENESTAGRNGLVIWGEPHCPENWEVTPGFLQKWRWTLEGCQDVLDSSNRWRLLRDEEPLTTID</sequence>
<evidence type="ECO:0008006" key="4">
    <source>
        <dbReference type="Google" id="ProtNLM"/>
    </source>
</evidence>
<protein>
    <recommendedName>
        <fullName evidence="4">BZIP domain-containing protein</fullName>
    </recommendedName>
</protein>
<dbReference type="AlphaFoldDB" id="A0A1B8G6T2"/>
<evidence type="ECO:0000256" key="1">
    <source>
        <dbReference type="SAM" id="MobiDB-lite"/>
    </source>
</evidence>
<reference evidence="2 3" key="1">
    <citation type="submission" date="2016-03" db="EMBL/GenBank/DDBJ databases">
        <title>Comparative genomics of Pseudogymnoascus destructans, the fungus causing white-nose syndrome of bats.</title>
        <authorList>
            <person name="Palmer J.M."/>
            <person name="Drees K.P."/>
            <person name="Foster J.T."/>
            <person name="Lindner D.L."/>
        </authorList>
    </citation>
    <scope>NUCLEOTIDE SEQUENCE [LARGE SCALE GENOMIC DNA]</scope>
    <source>
        <strain evidence="2 3">UAMH 10579</strain>
    </source>
</reference>
<dbReference type="Pfam" id="PF11905">
    <property type="entry name" value="DUF3425"/>
    <property type="match status" value="1"/>
</dbReference>
<dbReference type="EMBL" id="KV460287">
    <property type="protein sequence ID" value="OBT91537.2"/>
    <property type="molecule type" value="Genomic_DNA"/>
</dbReference>
<gene>
    <name evidence="2" type="ORF">VE01_10442</name>
</gene>